<keyword evidence="5" id="KW-0255">Endonuclease</keyword>
<comment type="caution">
    <text evidence="10">The sequence shown here is derived from an EMBL/GenBank/DDBJ whole genome shotgun (WGS) entry which is preliminary data.</text>
</comment>
<gene>
    <name evidence="10" type="primary">Ervk6_1</name>
    <name evidence="10" type="ORF">DRYBRU_R15413</name>
</gene>
<dbReference type="GO" id="GO:0008270">
    <property type="term" value="F:zinc ion binding"/>
    <property type="evidence" value="ECO:0007669"/>
    <property type="project" value="UniProtKB-KW"/>
</dbReference>
<keyword evidence="11" id="KW-1185">Reference proteome</keyword>
<reference evidence="10 11" key="1">
    <citation type="submission" date="2019-09" db="EMBL/GenBank/DDBJ databases">
        <title>Bird 10,000 Genomes (B10K) Project - Family phase.</title>
        <authorList>
            <person name="Zhang G."/>
        </authorList>
    </citation>
    <scope>NUCLEOTIDE SEQUENCE [LARGE SCALE GENOMIC DNA]</scope>
    <source>
        <strain evidence="10">B10K-DU-030-03</strain>
    </source>
</reference>
<dbReference type="InterPro" id="IPR017856">
    <property type="entry name" value="Integrase-like_N"/>
</dbReference>
<dbReference type="GO" id="GO:0016787">
    <property type="term" value="F:hydrolase activity"/>
    <property type="evidence" value="ECO:0007669"/>
    <property type="project" value="UniProtKB-KW"/>
</dbReference>
<evidence type="ECO:0000256" key="5">
    <source>
        <dbReference type="ARBA" id="ARBA00022759"/>
    </source>
</evidence>
<keyword evidence="4" id="KW-0479">Metal-binding</keyword>
<evidence type="ECO:0000256" key="8">
    <source>
        <dbReference type="PROSITE-ProRule" id="PRU00450"/>
    </source>
</evidence>
<dbReference type="AlphaFoldDB" id="A0A7L3KS23"/>
<keyword evidence="6" id="KW-0378">Hydrolase</keyword>
<keyword evidence="8" id="KW-0863">Zinc-finger</keyword>
<dbReference type="InterPro" id="IPR003308">
    <property type="entry name" value="Integrase_Zn-bd_dom_N"/>
</dbReference>
<keyword evidence="2" id="KW-0548">Nucleotidyltransferase</keyword>
<dbReference type="OrthoDB" id="9381447at2759"/>
<proteinExistence type="predicted"/>
<feature type="non-terminal residue" evidence="10">
    <location>
        <position position="91"/>
    </location>
</feature>
<evidence type="ECO:0000256" key="4">
    <source>
        <dbReference type="ARBA" id="ARBA00022723"/>
    </source>
</evidence>
<keyword evidence="1" id="KW-0808">Transferase</keyword>
<keyword evidence="8" id="KW-0862">Zinc</keyword>
<dbReference type="GO" id="GO:0035613">
    <property type="term" value="F:RNA stem-loop binding"/>
    <property type="evidence" value="ECO:0007669"/>
    <property type="project" value="TreeGrafter"/>
</dbReference>
<dbReference type="PROSITE" id="PS50876">
    <property type="entry name" value="ZF_INTEGRASE"/>
    <property type="match status" value="1"/>
</dbReference>
<evidence type="ECO:0000256" key="3">
    <source>
        <dbReference type="ARBA" id="ARBA00022722"/>
    </source>
</evidence>
<dbReference type="EMBL" id="VZTZ01043616">
    <property type="protein sequence ID" value="NXU44535.1"/>
    <property type="molecule type" value="Genomic_DNA"/>
</dbReference>
<dbReference type="PANTHER" id="PTHR41694:SF3">
    <property type="entry name" value="RNA-DIRECTED DNA POLYMERASE-RELATED"/>
    <property type="match status" value="1"/>
</dbReference>
<evidence type="ECO:0000256" key="7">
    <source>
        <dbReference type="ARBA" id="ARBA00022918"/>
    </source>
</evidence>
<keyword evidence="3" id="KW-0540">Nuclease</keyword>
<evidence type="ECO:0000313" key="10">
    <source>
        <dbReference type="EMBL" id="NXU44535.1"/>
    </source>
</evidence>
<dbReference type="Gene3D" id="1.10.10.200">
    <property type="match status" value="1"/>
</dbReference>
<evidence type="ECO:0000256" key="2">
    <source>
        <dbReference type="ARBA" id="ARBA00022695"/>
    </source>
</evidence>
<dbReference type="SUPFAM" id="SSF46919">
    <property type="entry name" value="N-terminal Zn binding domain of HIV integrase"/>
    <property type="match status" value="1"/>
</dbReference>
<evidence type="ECO:0000313" key="11">
    <source>
        <dbReference type="Proteomes" id="UP000525319"/>
    </source>
</evidence>
<dbReference type="PANTHER" id="PTHR41694">
    <property type="entry name" value="ENDOGENOUS RETROVIRUS GROUP K MEMBER POL PROTEIN"/>
    <property type="match status" value="1"/>
</dbReference>
<name>A0A7L3KS23_9PASS</name>
<protein>
    <submittedName>
        <fullName evidence="10">POK6 protein</fullName>
    </submittedName>
</protein>
<dbReference type="Pfam" id="PF02022">
    <property type="entry name" value="Integrase_Zn"/>
    <property type="match status" value="1"/>
</dbReference>
<dbReference type="Proteomes" id="UP000525319">
    <property type="component" value="Unassembled WGS sequence"/>
</dbReference>
<feature type="domain" description="Integrase-type" evidence="9">
    <location>
        <begin position="10"/>
        <end position="51"/>
    </location>
</feature>
<keyword evidence="7" id="KW-0695">RNA-directed DNA polymerase</keyword>
<evidence type="ECO:0000256" key="6">
    <source>
        <dbReference type="ARBA" id="ARBA00022801"/>
    </source>
</evidence>
<dbReference type="GO" id="GO:0003964">
    <property type="term" value="F:RNA-directed DNA polymerase activity"/>
    <property type="evidence" value="ECO:0007669"/>
    <property type="project" value="UniProtKB-KW"/>
</dbReference>
<organism evidence="10 11">
    <name type="scientific">Drymodes brunneopygia</name>
    <dbReference type="NCBI Taxonomy" id="626378"/>
    <lineage>
        <taxon>Eukaryota</taxon>
        <taxon>Metazoa</taxon>
        <taxon>Chordata</taxon>
        <taxon>Craniata</taxon>
        <taxon>Vertebrata</taxon>
        <taxon>Euteleostomi</taxon>
        <taxon>Archelosauria</taxon>
        <taxon>Archosauria</taxon>
        <taxon>Dinosauria</taxon>
        <taxon>Saurischia</taxon>
        <taxon>Theropoda</taxon>
        <taxon>Coelurosauria</taxon>
        <taxon>Aves</taxon>
        <taxon>Neognathae</taxon>
        <taxon>Neoaves</taxon>
        <taxon>Telluraves</taxon>
        <taxon>Australaves</taxon>
        <taxon>Passeriformes</taxon>
        <taxon>Petroicidae</taxon>
        <taxon>Drymodes</taxon>
    </lineage>
</organism>
<dbReference type="GO" id="GO:0004519">
    <property type="term" value="F:endonuclease activity"/>
    <property type="evidence" value="ECO:0007669"/>
    <property type="project" value="UniProtKB-KW"/>
</dbReference>
<sequence>LTLPAQVVPHRFSQAKMSHSFFHQIAAALARTFTLLSRQASSIVAAFPDCQRHSFPSLAGGVNPRGLQSLEIEIWQTDVMHFPEFGRLKYI</sequence>
<evidence type="ECO:0000256" key="1">
    <source>
        <dbReference type="ARBA" id="ARBA00022679"/>
    </source>
</evidence>
<evidence type="ECO:0000259" key="9">
    <source>
        <dbReference type="PROSITE" id="PS50876"/>
    </source>
</evidence>
<feature type="non-terminal residue" evidence="10">
    <location>
        <position position="1"/>
    </location>
</feature>
<accession>A0A7L3KS23</accession>